<proteinExistence type="inferred from homology"/>
<dbReference type="EMBL" id="JAEUAW010000003">
    <property type="protein sequence ID" value="MBW9093064.1"/>
    <property type="molecule type" value="Genomic_DNA"/>
</dbReference>
<keyword evidence="2" id="KW-0808">Transferase</keyword>
<evidence type="ECO:0000256" key="1">
    <source>
        <dbReference type="ARBA" id="ARBA00010688"/>
    </source>
</evidence>
<dbReference type="Gene3D" id="3.40.1190.20">
    <property type="match status" value="2"/>
</dbReference>
<evidence type="ECO:0000313" key="5">
    <source>
        <dbReference type="EMBL" id="MBW9093064.1"/>
    </source>
</evidence>
<comment type="similarity">
    <text evidence="1">Belongs to the carbohydrate kinase PfkB family.</text>
</comment>
<feature type="domain" description="Carbohydrate kinase PfkB" evidence="4">
    <location>
        <begin position="190"/>
        <end position="281"/>
    </location>
</feature>
<keyword evidence="6" id="KW-1185">Reference proteome</keyword>
<dbReference type="SUPFAM" id="SSF53613">
    <property type="entry name" value="Ribokinase-like"/>
    <property type="match status" value="1"/>
</dbReference>
<organism evidence="5 6">
    <name type="scientific">Microbacterium jejuense</name>
    <dbReference type="NCBI Taxonomy" id="1263637"/>
    <lineage>
        <taxon>Bacteria</taxon>
        <taxon>Bacillati</taxon>
        <taxon>Actinomycetota</taxon>
        <taxon>Actinomycetes</taxon>
        <taxon>Micrococcales</taxon>
        <taxon>Microbacteriaceae</taxon>
        <taxon>Microbacterium</taxon>
    </lineage>
</organism>
<evidence type="ECO:0000313" key="6">
    <source>
        <dbReference type="Proteomes" id="UP001196843"/>
    </source>
</evidence>
<reference evidence="5 6" key="1">
    <citation type="journal article" date="2021" name="MBio">
        <title>Poor Competitiveness of Bradyrhizobium in Pigeon Pea Root Colonization in Indian Soils.</title>
        <authorList>
            <person name="Chalasani D."/>
            <person name="Basu A."/>
            <person name="Pullabhotla S.V.S.R.N."/>
            <person name="Jorrin B."/>
            <person name="Neal A.L."/>
            <person name="Poole P.S."/>
            <person name="Podile A.R."/>
            <person name="Tkacz A."/>
        </authorList>
    </citation>
    <scope>NUCLEOTIDE SEQUENCE [LARGE SCALE GENOMIC DNA]</scope>
    <source>
        <strain evidence="5 6">HU14</strain>
    </source>
</reference>
<dbReference type="PROSITE" id="PS00584">
    <property type="entry name" value="PFKB_KINASES_2"/>
    <property type="match status" value="1"/>
</dbReference>
<feature type="domain" description="Carbohydrate kinase PfkB" evidence="4">
    <location>
        <begin position="48"/>
        <end position="148"/>
    </location>
</feature>
<dbReference type="InterPro" id="IPR029056">
    <property type="entry name" value="Ribokinase-like"/>
</dbReference>
<dbReference type="InterPro" id="IPR052700">
    <property type="entry name" value="Carb_kinase_PfkB-like"/>
</dbReference>
<dbReference type="Proteomes" id="UP001196843">
    <property type="component" value="Unassembled WGS sequence"/>
</dbReference>
<comment type="caution">
    <text evidence="5">The sequence shown here is derived from an EMBL/GenBank/DDBJ whole genome shotgun (WGS) entry which is preliminary data.</text>
</comment>
<dbReference type="InterPro" id="IPR002173">
    <property type="entry name" value="Carboh/pur_kinase_PfkB_CS"/>
</dbReference>
<dbReference type="Pfam" id="PF00294">
    <property type="entry name" value="PfkB"/>
    <property type="match status" value="2"/>
</dbReference>
<evidence type="ECO:0000259" key="4">
    <source>
        <dbReference type="Pfam" id="PF00294"/>
    </source>
</evidence>
<sequence>MMKDAVDGAGRQPTTGAVPAAEAMTGLRVAVVGDNTIDRFLGEDPHDLIGGNAVNVAVQLARAGHEVAYYGAVGPDDDGRRVRDALVAQGVDVHGLVTQDGVTAVTEIVRSASGERHFAREDFGVTAHYVPETAHLDEIAEFAWVHIGMQPESAQVRARLLERSPELHLSQDSSVSPGHNDMYVSFLSGGEDADADSLADEILEAGAQIAIVTLGSAGAYARERGGAPQRVAALPVDVVDTTGAGDSFIAGFISAHLAGADLRASMERGAQFAARTCSHVGGWPQT</sequence>
<dbReference type="RefSeq" id="WP_220299785.1">
    <property type="nucleotide sequence ID" value="NZ_JAEUAW010000003.1"/>
</dbReference>
<gene>
    <name evidence="5" type="ORF">JNB62_05160</name>
</gene>
<keyword evidence="3" id="KW-0418">Kinase</keyword>
<name>A0ABS7HJE3_9MICO</name>
<dbReference type="InterPro" id="IPR011611">
    <property type="entry name" value="PfkB_dom"/>
</dbReference>
<accession>A0ABS7HJE3</accession>
<dbReference type="PANTHER" id="PTHR43320">
    <property type="entry name" value="SUGAR KINASE"/>
    <property type="match status" value="1"/>
</dbReference>
<protein>
    <recommendedName>
        <fullName evidence="4">Carbohydrate kinase PfkB domain-containing protein</fullName>
    </recommendedName>
</protein>
<evidence type="ECO:0000256" key="2">
    <source>
        <dbReference type="ARBA" id="ARBA00022679"/>
    </source>
</evidence>
<evidence type="ECO:0000256" key="3">
    <source>
        <dbReference type="ARBA" id="ARBA00022777"/>
    </source>
</evidence>